<evidence type="ECO:0000256" key="2">
    <source>
        <dbReference type="ARBA" id="ARBA00023136"/>
    </source>
</evidence>
<gene>
    <name evidence="5" type="ORF">DVR09_03760</name>
</gene>
<reference evidence="6" key="1">
    <citation type="submission" date="2018-07" db="EMBL/GenBank/DDBJ databases">
        <title>Genome sequence of Erythrobacter strain YH-07, an antagonistic bacterium isolated from Yellow Sea.</title>
        <authorList>
            <person name="Tang T."/>
            <person name="Liu Q."/>
            <person name="Sun X."/>
        </authorList>
    </citation>
    <scope>NUCLEOTIDE SEQUENCE [LARGE SCALE GENOMIC DNA]</scope>
    <source>
        <strain evidence="6">YH-07</strain>
    </source>
</reference>
<accession>A0A345YCA9</accession>
<keyword evidence="5" id="KW-0675">Receptor</keyword>
<protein>
    <submittedName>
        <fullName evidence="5">TonB-dependent receptor</fullName>
    </submittedName>
</protein>
<keyword evidence="2" id="KW-0472">Membrane</keyword>
<sequence>MASDEVPDQIAEPSEDDPQGQPIIVEGKRWGRAEIDAEAEIGESEIASFAATTIGELLEATAFLVDGSGQVPEVLVNGRRIANPGELDDYPKEALARIAILPRNAAAAYGFAQGKRVVNLELKRRFATWRSEAGMESPTAGGRRSRKLSIGRFAIDYDTRWNIGATYSHDTELLKSERAIPAQAAVLQQFDNLDRSNASIDPAEYEALLPRAHSAGVNTSATHPFGAFSGTLNIAANRSQSIQKIGLPPDTVSRPLRRHLTALESRQTSESLAAGLAISGPVAGWQSNLRLRYSVDWATTDRESGYCTDGPEQVVEDGYTRTAGDGGLLSQTNRLRSKSEAYTLSLTTGNSIASLPAGLARASLSLNAGHRRVKFTDFAPSTGGSYSSVTHSERLDGLVSFSLPLTGAGTEPFAALGKVDASATGAFRKVSGAPTNYRIGGAIDWSPVKSVNLRVAYSHENTEPTYDQLYAPRVEILKRVFDFTRGEYVQPLFRLGGNDALVGGSLESFTADLRATPFDGHLLSVDLGYRHARAQGGIASLPALTPEVEAAFPERVFRNARGELIAIDARAINIGSDVTKRLTSGLSLRWSQPRNSHQEAGKVGGAFTPWTITGSLTHRWELKSETAIRRGLSVIDRLDANGQARHSIAFHLNVGRKGLGANFGGTWTGAARVARDGAVAYRYPPASTFNLGGFVELGMLIRGAKTRDWVDALKLSLDVRNLFDSRRWVESPNRMEGFSRYELDPLGRTIRIAVTAQF</sequence>
<dbReference type="PANTHER" id="PTHR47234:SF3">
    <property type="entry name" value="SECRETIN_TONB SHORT N-TERMINAL DOMAIN-CONTAINING PROTEIN"/>
    <property type="match status" value="1"/>
</dbReference>
<proteinExistence type="predicted"/>
<dbReference type="RefSeq" id="WP_115415748.1">
    <property type="nucleotide sequence ID" value="NZ_CP031357.1"/>
</dbReference>
<dbReference type="Gene3D" id="2.40.170.20">
    <property type="entry name" value="TonB-dependent receptor, beta-barrel domain"/>
    <property type="match status" value="1"/>
</dbReference>
<name>A0A345YCA9_9SPHN</name>
<keyword evidence="6" id="KW-1185">Reference proteome</keyword>
<dbReference type="Proteomes" id="UP000254508">
    <property type="component" value="Chromosome"/>
</dbReference>
<evidence type="ECO:0000256" key="3">
    <source>
        <dbReference type="ARBA" id="ARBA00023237"/>
    </source>
</evidence>
<feature type="region of interest" description="Disordered" evidence="4">
    <location>
        <begin position="1"/>
        <end position="24"/>
    </location>
</feature>
<evidence type="ECO:0000313" key="5">
    <source>
        <dbReference type="EMBL" id="AXK41561.1"/>
    </source>
</evidence>
<evidence type="ECO:0000313" key="6">
    <source>
        <dbReference type="Proteomes" id="UP000254508"/>
    </source>
</evidence>
<organism evidence="5 6">
    <name type="scientific">Erythrobacter aureus</name>
    <dbReference type="NCBI Taxonomy" id="2182384"/>
    <lineage>
        <taxon>Bacteria</taxon>
        <taxon>Pseudomonadati</taxon>
        <taxon>Pseudomonadota</taxon>
        <taxon>Alphaproteobacteria</taxon>
        <taxon>Sphingomonadales</taxon>
        <taxon>Erythrobacteraceae</taxon>
        <taxon>Erythrobacter/Porphyrobacter group</taxon>
        <taxon>Erythrobacter</taxon>
    </lineage>
</organism>
<dbReference type="EMBL" id="CP031357">
    <property type="protein sequence ID" value="AXK41561.1"/>
    <property type="molecule type" value="Genomic_DNA"/>
</dbReference>
<dbReference type="SUPFAM" id="SSF56935">
    <property type="entry name" value="Porins"/>
    <property type="match status" value="1"/>
</dbReference>
<dbReference type="KEGG" id="err:DVR09_03760"/>
<comment type="subcellular location">
    <subcellularLocation>
        <location evidence="1">Cell outer membrane</location>
    </subcellularLocation>
</comment>
<dbReference type="PANTHER" id="PTHR47234">
    <property type="match status" value="1"/>
</dbReference>
<dbReference type="InterPro" id="IPR036942">
    <property type="entry name" value="Beta-barrel_TonB_sf"/>
</dbReference>
<dbReference type="AlphaFoldDB" id="A0A345YCA9"/>
<keyword evidence="3" id="KW-0998">Cell outer membrane</keyword>
<evidence type="ECO:0000256" key="4">
    <source>
        <dbReference type="SAM" id="MobiDB-lite"/>
    </source>
</evidence>
<dbReference type="GO" id="GO:0009279">
    <property type="term" value="C:cell outer membrane"/>
    <property type="evidence" value="ECO:0007669"/>
    <property type="project" value="UniProtKB-SubCell"/>
</dbReference>
<evidence type="ECO:0000256" key="1">
    <source>
        <dbReference type="ARBA" id="ARBA00004442"/>
    </source>
</evidence>
<dbReference type="OrthoDB" id="7224136at2"/>